<dbReference type="PANTHER" id="PTHR42852:SF13">
    <property type="entry name" value="PROTEIN DIPZ"/>
    <property type="match status" value="1"/>
</dbReference>
<name>A0ABU1K867_9FLAO</name>
<dbReference type="InterPro" id="IPR036249">
    <property type="entry name" value="Thioredoxin-like_sf"/>
</dbReference>
<reference evidence="2 3" key="1">
    <citation type="submission" date="2023-07" db="EMBL/GenBank/DDBJ databases">
        <title>Genomic Encyclopedia of Type Strains, Phase IV (KMG-IV): sequencing the most valuable type-strain genomes for metagenomic binning, comparative biology and taxonomic classification.</title>
        <authorList>
            <person name="Goeker M."/>
        </authorList>
    </citation>
    <scope>NUCLEOTIDE SEQUENCE [LARGE SCALE GENOMIC DNA]</scope>
    <source>
        <strain evidence="2 3">DSM 102814</strain>
    </source>
</reference>
<dbReference type="RefSeq" id="WP_309728384.1">
    <property type="nucleotide sequence ID" value="NZ_JAVDQA010000005.1"/>
</dbReference>
<organism evidence="2 3">
    <name type="scientific">Mesonia maritima</name>
    <dbReference type="NCBI Taxonomy" id="1793873"/>
    <lineage>
        <taxon>Bacteria</taxon>
        <taxon>Pseudomonadati</taxon>
        <taxon>Bacteroidota</taxon>
        <taxon>Flavobacteriia</taxon>
        <taxon>Flavobacteriales</taxon>
        <taxon>Flavobacteriaceae</taxon>
        <taxon>Mesonia</taxon>
    </lineage>
</organism>
<dbReference type="InterPro" id="IPR000866">
    <property type="entry name" value="AhpC/TSA"/>
</dbReference>
<protein>
    <submittedName>
        <fullName evidence="2">Thiol-disulfide isomerase/thioredoxin</fullName>
    </submittedName>
</protein>
<keyword evidence="3" id="KW-1185">Reference proteome</keyword>
<sequence>MKILWSLMLLFTLVNCKSDSEKKKQNEDFSIETYNFSELESFLHKKDDKLYVVNFWATWCKPCVEELPYLLKLSEEKNIELILVSLDLPNMKESQLKPFLQKHNIKEKVILLDDPNSNAWIPKVDKNWQGAIPATKIYKNDNSKFIARPFRNYEELLDEVEQMM</sequence>
<keyword evidence="2" id="KW-0413">Isomerase</keyword>
<dbReference type="Pfam" id="PF00578">
    <property type="entry name" value="AhpC-TSA"/>
    <property type="match status" value="1"/>
</dbReference>
<proteinExistence type="predicted"/>
<evidence type="ECO:0000259" key="1">
    <source>
        <dbReference type="PROSITE" id="PS51352"/>
    </source>
</evidence>
<accession>A0ABU1K867</accession>
<dbReference type="CDD" id="cd02966">
    <property type="entry name" value="TlpA_like_family"/>
    <property type="match status" value="1"/>
</dbReference>
<comment type="caution">
    <text evidence="2">The sequence shown here is derived from an EMBL/GenBank/DDBJ whole genome shotgun (WGS) entry which is preliminary data.</text>
</comment>
<dbReference type="InterPro" id="IPR013766">
    <property type="entry name" value="Thioredoxin_domain"/>
</dbReference>
<dbReference type="EMBL" id="JAVDQA010000005">
    <property type="protein sequence ID" value="MDR6301227.1"/>
    <property type="molecule type" value="Genomic_DNA"/>
</dbReference>
<gene>
    <name evidence="2" type="ORF">GGR31_001878</name>
</gene>
<dbReference type="PANTHER" id="PTHR42852">
    <property type="entry name" value="THIOL:DISULFIDE INTERCHANGE PROTEIN DSBE"/>
    <property type="match status" value="1"/>
</dbReference>
<feature type="domain" description="Thioredoxin" evidence="1">
    <location>
        <begin position="20"/>
        <end position="164"/>
    </location>
</feature>
<evidence type="ECO:0000313" key="3">
    <source>
        <dbReference type="Proteomes" id="UP001257659"/>
    </source>
</evidence>
<dbReference type="PROSITE" id="PS51352">
    <property type="entry name" value="THIOREDOXIN_2"/>
    <property type="match status" value="1"/>
</dbReference>
<dbReference type="Proteomes" id="UP001257659">
    <property type="component" value="Unassembled WGS sequence"/>
</dbReference>
<dbReference type="SUPFAM" id="SSF52833">
    <property type="entry name" value="Thioredoxin-like"/>
    <property type="match status" value="1"/>
</dbReference>
<dbReference type="Gene3D" id="3.40.30.10">
    <property type="entry name" value="Glutaredoxin"/>
    <property type="match status" value="1"/>
</dbReference>
<dbReference type="InterPro" id="IPR050553">
    <property type="entry name" value="Thioredoxin_ResA/DsbE_sf"/>
</dbReference>
<dbReference type="GO" id="GO:0016853">
    <property type="term" value="F:isomerase activity"/>
    <property type="evidence" value="ECO:0007669"/>
    <property type="project" value="UniProtKB-KW"/>
</dbReference>
<evidence type="ECO:0000313" key="2">
    <source>
        <dbReference type="EMBL" id="MDR6301227.1"/>
    </source>
</evidence>